<protein>
    <recommendedName>
        <fullName evidence="4">Dockerin domain-containing protein</fullName>
    </recommendedName>
</protein>
<dbReference type="InterPro" id="IPR018247">
    <property type="entry name" value="EF_Hand_1_Ca_BS"/>
</dbReference>
<evidence type="ECO:0000313" key="3">
    <source>
        <dbReference type="Proteomes" id="UP000250918"/>
    </source>
</evidence>
<feature type="signal peptide" evidence="1">
    <location>
        <begin position="1"/>
        <end position="31"/>
    </location>
</feature>
<name>A0A855X2M6_9BACT</name>
<dbReference type="Proteomes" id="UP000250918">
    <property type="component" value="Unassembled WGS sequence"/>
</dbReference>
<gene>
    <name evidence="2" type="ORF">C3F09_05285</name>
</gene>
<keyword evidence="1" id="KW-0732">Signal</keyword>
<dbReference type="PROSITE" id="PS51257">
    <property type="entry name" value="PROKAR_LIPOPROTEIN"/>
    <property type="match status" value="1"/>
</dbReference>
<dbReference type="EMBL" id="PQAP01000054">
    <property type="protein sequence ID" value="PWB73449.1"/>
    <property type="molecule type" value="Genomic_DNA"/>
</dbReference>
<evidence type="ECO:0000256" key="1">
    <source>
        <dbReference type="SAM" id="SignalP"/>
    </source>
</evidence>
<accession>A0A855X2M6</accession>
<proteinExistence type="predicted"/>
<dbReference type="Gene3D" id="4.10.1080.10">
    <property type="entry name" value="TSP type-3 repeat"/>
    <property type="match status" value="1"/>
</dbReference>
<dbReference type="SUPFAM" id="SSF103647">
    <property type="entry name" value="TSP type-3 repeat"/>
    <property type="match status" value="1"/>
</dbReference>
<organism evidence="2 3">
    <name type="scientific">candidate division GN15 bacterium</name>
    <dbReference type="NCBI Taxonomy" id="2072418"/>
    <lineage>
        <taxon>Bacteria</taxon>
        <taxon>candidate division GN15</taxon>
    </lineage>
</organism>
<reference evidence="2 3" key="1">
    <citation type="journal article" date="2018" name="ISME J.">
        <title>A methanotrophic archaeon couples anaerobic oxidation of methane to Fe(III) reduction.</title>
        <authorList>
            <person name="Cai C."/>
            <person name="Leu A.O."/>
            <person name="Xie G.J."/>
            <person name="Guo J."/>
            <person name="Feng Y."/>
            <person name="Zhao J.X."/>
            <person name="Tyson G.W."/>
            <person name="Yuan Z."/>
            <person name="Hu S."/>
        </authorList>
    </citation>
    <scope>NUCLEOTIDE SEQUENCE [LARGE SCALE GENOMIC DNA]</scope>
    <source>
        <strain evidence="2">FeB_12</strain>
    </source>
</reference>
<comment type="caution">
    <text evidence="2">The sequence shown here is derived from an EMBL/GenBank/DDBJ whole genome shotgun (WGS) entry which is preliminary data.</text>
</comment>
<dbReference type="GO" id="GO:0005509">
    <property type="term" value="F:calcium ion binding"/>
    <property type="evidence" value="ECO:0007669"/>
    <property type="project" value="InterPro"/>
</dbReference>
<sequence length="372" mass="40294">MLRYKYGKRGMLCSYCWAVAVALLLAGAAYGGSGCGDVDHSGQVNPSDYYDVYRFLFDSTWQILDTARGDVDVWKGLTVRDLVWYMHQEFCASNSFISMSDCHVDPMPDLPTDANTLVYLKGDRIQPMQSQVVCTLGVSVGNRFLGLNLPIRFLQNGVPVNAVSASAFYDSLFMPLPSGIASVWCVPRQSDLLLAITTNCIPLGGPSIDLAEITLWLTPVEHCSAIGMEFCQSPWLPEDTIRQFNVPMLITSGGTYLPSLRTATSFGDSDGDGYIDYCDNCPTVPNVDQLDNNSDGIGDACCCVGTRGNVNLAGIVDLSDLSALVSYLTGGGYVLPCPNEANFNGEGIVDLSDLSTLVVYLYAEIYGLKKCP</sequence>
<evidence type="ECO:0000313" key="2">
    <source>
        <dbReference type="EMBL" id="PWB73449.1"/>
    </source>
</evidence>
<dbReference type="PROSITE" id="PS00018">
    <property type="entry name" value="EF_HAND_1"/>
    <property type="match status" value="1"/>
</dbReference>
<dbReference type="InterPro" id="IPR028974">
    <property type="entry name" value="TSP_type-3_rpt"/>
</dbReference>
<dbReference type="AlphaFoldDB" id="A0A855X2M6"/>
<feature type="chain" id="PRO_5032366249" description="Dockerin domain-containing protein" evidence="1">
    <location>
        <begin position="32"/>
        <end position="372"/>
    </location>
</feature>
<evidence type="ECO:0008006" key="4">
    <source>
        <dbReference type="Google" id="ProtNLM"/>
    </source>
</evidence>